<dbReference type="AlphaFoldDB" id="A0A915PVQ6"/>
<feature type="transmembrane region" description="Helical" evidence="1">
    <location>
        <begin position="20"/>
        <end position="40"/>
    </location>
</feature>
<keyword evidence="1" id="KW-0812">Transmembrane</keyword>
<evidence type="ECO:0000256" key="1">
    <source>
        <dbReference type="SAM" id="Phobius"/>
    </source>
</evidence>
<keyword evidence="1" id="KW-0472">Membrane</keyword>
<evidence type="ECO:0000313" key="2">
    <source>
        <dbReference type="Proteomes" id="UP000887581"/>
    </source>
</evidence>
<keyword evidence="1" id="KW-1133">Transmembrane helix</keyword>
<dbReference type="WBParaSite" id="sdigi.contig292.g7135.t1">
    <property type="protein sequence ID" value="sdigi.contig292.g7135.t1"/>
    <property type="gene ID" value="sdigi.contig292.g7135"/>
</dbReference>
<sequence length="304" mass="34435">MNNGFVNLKQKRRIKHTVTLLVAIAILIAMIIVTGVLYVFQLPPKNRKLTANDANLLQDEDTWKREVHAVFAINLVGPKNTRVRRSIENVKRFTLEVIRSLLITYYDSDAQFVIQSYSVTGNTTISDLCDAECTMKHINEIDQEPTFTSENPNQTDAVWQYYRYSLGKKPSLYILFVADRASYRDDALFAKDMEESSRALRETKLIERTETVLVDDINATDYFLYSIISDGTSASETASLINDRLISHYRNNDEMSASAGISSVIDSQENTAHIKSTNDEDDNSIDVQTIMATSTTAYRLNTGR</sequence>
<protein>
    <submittedName>
        <fullName evidence="3">Uncharacterized protein</fullName>
    </submittedName>
</protein>
<evidence type="ECO:0000313" key="3">
    <source>
        <dbReference type="WBParaSite" id="sdigi.contig292.g7135.t1"/>
    </source>
</evidence>
<reference evidence="3" key="1">
    <citation type="submission" date="2022-11" db="UniProtKB">
        <authorList>
            <consortium name="WormBaseParasite"/>
        </authorList>
    </citation>
    <scope>IDENTIFICATION</scope>
</reference>
<organism evidence="2 3">
    <name type="scientific">Setaria digitata</name>
    <dbReference type="NCBI Taxonomy" id="48799"/>
    <lineage>
        <taxon>Eukaryota</taxon>
        <taxon>Metazoa</taxon>
        <taxon>Ecdysozoa</taxon>
        <taxon>Nematoda</taxon>
        <taxon>Chromadorea</taxon>
        <taxon>Rhabditida</taxon>
        <taxon>Spirurina</taxon>
        <taxon>Spiruromorpha</taxon>
        <taxon>Filarioidea</taxon>
        <taxon>Setariidae</taxon>
        <taxon>Setaria</taxon>
    </lineage>
</organism>
<proteinExistence type="predicted"/>
<accession>A0A915PVQ6</accession>
<dbReference type="Proteomes" id="UP000887581">
    <property type="component" value="Unplaced"/>
</dbReference>
<name>A0A915PVQ6_9BILA</name>
<keyword evidence="2" id="KW-1185">Reference proteome</keyword>